<dbReference type="OrthoDB" id="2129491at2759"/>
<feature type="domain" description="GFO/IDH/MocA-like oxidoreductase" evidence="7">
    <location>
        <begin position="160"/>
        <end position="288"/>
    </location>
</feature>
<dbReference type="Gene3D" id="3.40.50.720">
    <property type="entry name" value="NAD(P)-binding Rossmann-like Domain"/>
    <property type="match status" value="1"/>
</dbReference>
<dbReference type="Gene3D" id="3.30.360.10">
    <property type="entry name" value="Dihydrodipicolinate Reductase, domain 2"/>
    <property type="match status" value="1"/>
</dbReference>
<dbReference type="Pfam" id="PF01408">
    <property type="entry name" value="GFO_IDH_MocA"/>
    <property type="match status" value="1"/>
</dbReference>
<accession>A0A427Y750</accession>
<evidence type="ECO:0000256" key="4">
    <source>
        <dbReference type="ARBA" id="ARBA00042988"/>
    </source>
</evidence>
<comment type="caution">
    <text evidence="8">The sequence shown here is derived from an EMBL/GenBank/DDBJ whole genome shotgun (WGS) entry which is preliminary data.</text>
</comment>
<feature type="domain" description="Gfo/Idh/MocA-like oxidoreductase N-terminal" evidence="6">
    <location>
        <begin position="7"/>
        <end position="146"/>
    </location>
</feature>
<evidence type="ECO:0000259" key="6">
    <source>
        <dbReference type="Pfam" id="PF01408"/>
    </source>
</evidence>
<dbReference type="STRING" id="1890683.A0A427Y750"/>
<evidence type="ECO:0000259" key="7">
    <source>
        <dbReference type="Pfam" id="PF22725"/>
    </source>
</evidence>
<evidence type="ECO:0000256" key="3">
    <source>
        <dbReference type="ARBA" id="ARBA00038984"/>
    </source>
</evidence>
<reference evidence="8 9" key="1">
    <citation type="submission" date="2018-11" db="EMBL/GenBank/DDBJ databases">
        <title>Genome sequence of Saitozyma podzolica DSM 27192.</title>
        <authorList>
            <person name="Aliyu H."/>
            <person name="Gorte O."/>
            <person name="Ochsenreither K."/>
        </authorList>
    </citation>
    <scope>NUCLEOTIDE SEQUENCE [LARGE SCALE GENOMIC DNA]</scope>
    <source>
        <strain evidence="8 9">DSM 27192</strain>
    </source>
</reference>
<sequence>MSPKELRWGILATGKISTNFSKDILTDPSTRGVSDVSHRIAAVGSRNVESAQAFVDKLHKLDAPFDWGAKQGKLDGCKVYGSYDGVYNDPNVDAIYIGTPHVAHFDNAKSALSAGKHVLCEKPFVMKLEELDELIALAKKHNVFLMEAVWTRFQPIAYAVQEVLFSGKLGKVKRVEADFSIDFKPDGLPDSHRMIDPTLGGGSLLDLGPYPSVWAMLTLFQHPDNHRTPPNILFTHQTPYARSGVDLNSRWLLEFPGLGGVQALLTTDMGVTGGGERGAVIVCEEGDIAIEWGLSNPSRFWITPHTGKRMGLITSKTEHHHPVQGNSGMAYEADEVARCVRDGKTESERMRWEESRIVQGWFDRVRGDAAGKK</sequence>
<dbReference type="InterPro" id="IPR055170">
    <property type="entry name" value="GFO_IDH_MocA-like_dom"/>
</dbReference>
<comment type="catalytic activity">
    <reaction evidence="5">
        <text>D-xylose + NADP(+) = D-xylono-1,5-lactone + NADPH + H(+)</text>
        <dbReference type="Rhea" id="RHEA:22000"/>
        <dbReference type="ChEBI" id="CHEBI:15378"/>
        <dbReference type="ChEBI" id="CHEBI:15867"/>
        <dbReference type="ChEBI" id="CHEBI:53455"/>
        <dbReference type="ChEBI" id="CHEBI:57783"/>
        <dbReference type="ChEBI" id="CHEBI:58349"/>
        <dbReference type="EC" id="1.1.1.179"/>
    </reaction>
</comment>
<dbReference type="InterPro" id="IPR036291">
    <property type="entry name" value="NAD(P)-bd_dom_sf"/>
</dbReference>
<dbReference type="SUPFAM" id="SSF55347">
    <property type="entry name" value="Glyceraldehyde-3-phosphate dehydrogenase-like, C-terminal domain"/>
    <property type="match status" value="1"/>
</dbReference>
<dbReference type="SUPFAM" id="SSF51735">
    <property type="entry name" value="NAD(P)-binding Rossmann-fold domains"/>
    <property type="match status" value="1"/>
</dbReference>
<protein>
    <recommendedName>
        <fullName evidence="3">D-xylose 1-dehydrogenase (NADP(+), D-xylono-1,5-lactone-forming)</fullName>
        <ecNumber evidence="3">1.1.1.179</ecNumber>
    </recommendedName>
    <alternativeName>
        <fullName evidence="4">D-xylose-NADP dehydrogenase</fullName>
    </alternativeName>
</protein>
<dbReference type="PANTHER" id="PTHR22604">
    <property type="entry name" value="OXIDOREDUCTASES"/>
    <property type="match status" value="1"/>
</dbReference>
<dbReference type="GO" id="GO:0000166">
    <property type="term" value="F:nucleotide binding"/>
    <property type="evidence" value="ECO:0007669"/>
    <property type="project" value="InterPro"/>
</dbReference>
<evidence type="ECO:0000313" key="8">
    <source>
        <dbReference type="EMBL" id="RSH86920.1"/>
    </source>
</evidence>
<dbReference type="AlphaFoldDB" id="A0A427Y750"/>
<evidence type="ECO:0000256" key="5">
    <source>
        <dbReference type="ARBA" id="ARBA00049233"/>
    </source>
</evidence>
<evidence type="ECO:0000313" key="9">
    <source>
        <dbReference type="Proteomes" id="UP000279259"/>
    </source>
</evidence>
<organism evidence="8 9">
    <name type="scientific">Saitozyma podzolica</name>
    <dbReference type="NCBI Taxonomy" id="1890683"/>
    <lineage>
        <taxon>Eukaryota</taxon>
        <taxon>Fungi</taxon>
        <taxon>Dikarya</taxon>
        <taxon>Basidiomycota</taxon>
        <taxon>Agaricomycotina</taxon>
        <taxon>Tremellomycetes</taxon>
        <taxon>Tremellales</taxon>
        <taxon>Trimorphomycetaceae</taxon>
        <taxon>Saitozyma</taxon>
    </lineage>
</organism>
<dbReference type="InterPro" id="IPR000683">
    <property type="entry name" value="Gfo/Idh/MocA-like_OxRdtase_N"/>
</dbReference>
<dbReference type="EC" id="1.1.1.179" evidence="3"/>
<dbReference type="EMBL" id="RSCD01000018">
    <property type="protein sequence ID" value="RSH86920.1"/>
    <property type="molecule type" value="Genomic_DNA"/>
</dbReference>
<dbReference type="GO" id="GO:0047837">
    <property type="term" value="F:D-xylose 1-dehydrogenase (NADP+) activity"/>
    <property type="evidence" value="ECO:0007669"/>
    <property type="project" value="UniProtKB-EC"/>
</dbReference>
<keyword evidence="9" id="KW-1185">Reference proteome</keyword>
<name>A0A427Y750_9TREE</name>
<evidence type="ECO:0000256" key="2">
    <source>
        <dbReference type="ARBA" id="ARBA00023002"/>
    </source>
</evidence>
<proteinExistence type="inferred from homology"/>
<gene>
    <name evidence="8" type="ORF">EHS25_003407</name>
</gene>
<keyword evidence="2" id="KW-0560">Oxidoreductase</keyword>
<comment type="similarity">
    <text evidence="1">Belongs to the Gfo/Idh/MocA family.</text>
</comment>
<dbReference type="Pfam" id="PF22725">
    <property type="entry name" value="GFO_IDH_MocA_C3"/>
    <property type="match status" value="1"/>
</dbReference>
<dbReference type="Proteomes" id="UP000279259">
    <property type="component" value="Unassembled WGS sequence"/>
</dbReference>
<evidence type="ECO:0000256" key="1">
    <source>
        <dbReference type="ARBA" id="ARBA00010928"/>
    </source>
</evidence>
<dbReference type="InterPro" id="IPR050984">
    <property type="entry name" value="Gfo/Idh/MocA_domain"/>
</dbReference>
<dbReference type="PANTHER" id="PTHR22604:SF105">
    <property type="entry name" value="TRANS-1,2-DIHYDROBENZENE-1,2-DIOL DEHYDROGENASE"/>
    <property type="match status" value="1"/>
</dbReference>